<gene>
    <name evidence="1" type="ORF">J0695_04425</name>
</gene>
<keyword evidence="2" id="KW-1185">Reference proteome</keyword>
<comment type="caution">
    <text evidence="1">The sequence shown here is derived from an EMBL/GenBank/DDBJ whole genome shotgun (WGS) entry which is preliminary data.</text>
</comment>
<name>A0A939F3K1_9ACTN</name>
<evidence type="ECO:0000313" key="1">
    <source>
        <dbReference type="EMBL" id="MBO0511058.1"/>
    </source>
</evidence>
<dbReference type="Proteomes" id="UP000664167">
    <property type="component" value="Unassembled WGS sequence"/>
</dbReference>
<sequence>MPAPAPTPVFPRPSAVWNEAIREFLRSRYGRSLSSAESEEYRRLRKGYTDALKAEISAAA</sequence>
<reference evidence="1" key="1">
    <citation type="submission" date="2021-03" db="EMBL/GenBank/DDBJ databases">
        <title>Streptomyces poriferae sp. nov., a novel marine sponge-derived Actinobacteria species with anti-MRSA activity.</title>
        <authorList>
            <person name="Sandoval-Powers M."/>
            <person name="Kralova S."/>
            <person name="Nguyen G.-S."/>
            <person name="Fawwal D."/>
            <person name="Degnes K."/>
            <person name="Klinkenberg G."/>
            <person name="Sletta H."/>
            <person name="Wentzel A."/>
            <person name="Liles M.R."/>
        </authorList>
    </citation>
    <scope>NUCLEOTIDE SEQUENCE</scope>
    <source>
        <strain evidence="1">DSM 41794</strain>
    </source>
</reference>
<organism evidence="1 2">
    <name type="scientific">Streptomyces beijiangensis</name>
    <dbReference type="NCBI Taxonomy" id="163361"/>
    <lineage>
        <taxon>Bacteria</taxon>
        <taxon>Bacillati</taxon>
        <taxon>Actinomycetota</taxon>
        <taxon>Actinomycetes</taxon>
        <taxon>Kitasatosporales</taxon>
        <taxon>Streptomycetaceae</taxon>
        <taxon>Streptomyces</taxon>
    </lineage>
</organism>
<proteinExistence type="predicted"/>
<dbReference type="AlphaFoldDB" id="A0A939F3K1"/>
<evidence type="ECO:0000313" key="2">
    <source>
        <dbReference type="Proteomes" id="UP000664167"/>
    </source>
</evidence>
<dbReference type="EMBL" id="JAFLRJ010000036">
    <property type="protein sequence ID" value="MBO0511058.1"/>
    <property type="molecule type" value="Genomic_DNA"/>
</dbReference>
<protein>
    <submittedName>
        <fullName evidence="1">Uncharacterized protein</fullName>
    </submittedName>
</protein>
<accession>A0A939F3K1</accession>
<dbReference type="RefSeq" id="WP_206960362.1">
    <property type="nucleotide sequence ID" value="NZ_BAAAJJ010000012.1"/>
</dbReference>